<reference evidence="1 2" key="1">
    <citation type="journal article" date="2019" name="Sci. Rep.">
        <title>Orb-weaving spider Araneus ventricosus genome elucidates the spidroin gene catalogue.</title>
        <authorList>
            <person name="Kono N."/>
            <person name="Nakamura H."/>
            <person name="Ohtoshi R."/>
            <person name="Moran D.A.P."/>
            <person name="Shinohara A."/>
            <person name="Yoshida Y."/>
            <person name="Fujiwara M."/>
            <person name="Mori M."/>
            <person name="Tomita M."/>
            <person name="Arakawa K."/>
        </authorList>
    </citation>
    <scope>NUCLEOTIDE SEQUENCE [LARGE SCALE GENOMIC DNA]</scope>
</reference>
<accession>A0A4Y2IQR7</accession>
<dbReference type="Proteomes" id="UP000499080">
    <property type="component" value="Unassembled WGS sequence"/>
</dbReference>
<dbReference type="AlphaFoldDB" id="A0A4Y2IQR7"/>
<evidence type="ECO:0000313" key="2">
    <source>
        <dbReference type="Proteomes" id="UP000499080"/>
    </source>
</evidence>
<protein>
    <submittedName>
        <fullName evidence="1">Uncharacterized protein</fullName>
    </submittedName>
</protein>
<dbReference type="EMBL" id="BGPR01002827">
    <property type="protein sequence ID" value="GBM79559.1"/>
    <property type="molecule type" value="Genomic_DNA"/>
</dbReference>
<gene>
    <name evidence="1" type="ORF">AVEN_77127_1</name>
</gene>
<evidence type="ECO:0000313" key="1">
    <source>
        <dbReference type="EMBL" id="GBM79559.1"/>
    </source>
</evidence>
<sequence>MAISALHVDIKKRKESTMRDRLLHFLEVERATKTSELCLIPNVVSSQSQVRSRGNKRDHYVSWKSLARLQCVSLETKCDLRHRTRMKHGATCLHGVAPGKHLLRSSYPGAPVEV</sequence>
<proteinExistence type="predicted"/>
<name>A0A4Y2IQR7_ARAVE</name>
<comment type="caution">
    <text evidence="1">The sequence shown here is derived from an EMBL/GenBank/DDBJ whole genome shotgun (WGS) entry which is preliminary data.</text>
</comment>
<organism evidence="1 2">
    <name type="scientific">Araneus ventricosus</name>
    <name type="common">Orbweaver spider</name>
    <name type="synonym">Epeira ventricosa</name>
    <dbReference type="NCBI Taxonomy" id="182803"/>
    <lineage>
        <taxon>Eukaryota</taxon>
        <taxon>Metazoa</taxon>
        <taxon>Ecdysozoa</taxon>
        <taxon>Arthropoda</taxon>
        <taxon>Chelicerata</taxon>
        <taxon>Arachnida</taxon>
        <taxon>Araneae</taxon>
        <taxon>Araneomorphae</taxon>
        <taxon>Entelegynae</taxon>
        <taxon>Araneoidea</taxon>
        <taxon>Araneidae</taxon>
        <taxon>Araneus</taxon>
    </lineage>
</organism>
<keyword evidence="2" id="KW-1185">Reference proteome</keyword>